<dbReference type="Proteomes" id="UP001159363">
    <property type="component" value="Chromosome 10"/>
</dbReference>
<dbReference type="EMBL" id="JARBHB010000011">
    <property type="protein sequence ID" value="KAJ8872061.1"/>
    <property type="molecule type" value="Genomic_DNA"/>
</dbReference>
<comment type="caution">
    <text evidence="1">The sequence shown here is derived from an EMBL/GenBank/DDBJ whole genome shotgun (WGS) entry which is preliminary data.</text>
</comment>
<gene>
    <name evidence="1" type="ORF">PR048_025662</name>
</gene>
<accession>A0ABQ9GJ17</accession>
<organism evidence="1 2">
    <name type="scientific">Dryococelus australis</name>
    <dbReference type="NCBI Taxonomy" id="614101"/>
    <lineage>
        <taxon>Eukaryota</taxon>
        <taxon>Metazoa</taxon>
        <taxon>Ecdysozoa</taxon>
        <taxon>Arthropoda</taxon>
        <taxon>Hexapoda</taxon>
        <taxon>Insecta</taxon>
        <taxon>Pterygota</taxon>
        <taxon>Neoptera</taxon>
        <taxon>Polyneoptera</taxon>
        <taxon>Phasmatodea</taxon>
        <taxon>Verophasmatodea</taxon>
        <taxon>Anareolatae</taxon>
        <taxon>Phasmatidae</taxon>
        <taxon>Eurycanthinae</taxon>
        <taxon>Dryococelus</taxon>
    </lineage>
</organism>
<sequence length="391" mass="43231">MPGMFTRAECVYMVFVYGYCGAAAEYPRTWIGRNGPVLWPALSPDLTPWDCLKSRIYSDQTNETRTTMTEQLARSPPTKAIRVQSPAGSLRISACGNSAGRCRRSASFLGDTPFHHTLSFWRCSILTLITLIGSQDFDVKSRPNLFTNSLTHLNNVVHGIFARCTGGKVLGRGDWLSAASEVGVCSSHGTSRERRRSEITGTTMITFTTSWRRLGVIGREISRRPARGCASPECNDGGKRVIPEKTHRPTASSCTIPTCGNPPEDEAFRDDRLVETCKIGVIIWGHIKLQRRVPSQNVCDGGTILNVARPAQLCAKYMNASQLRALVTYCLVRKGVNSHLCGSQRANDVCFSAYISVKFSLMPNNNANFAYPYLLALAPDEQSRLRRRGEI</sequence>
<keyword evidence="2" id="KW-1185">Reference proteome</keyword>
<proteinExistence type="predicted"/>
<evidence type="ECO:0000313" key="1">
    <source>
        <dbReference type="EMBL" id="KAJ8872061.1"/>
    </source>
</evidence>
<protein>
    <submittedName>
        <fullName evidence="1">Uncharacterized protein</fullName>
    </submittedName>
</protein>
<evidence type="ECO:0000313" key="2">
    <source>
        <dbReference type="Proteomes" id="UP001159363"/>
    </source>
</evidence>
<reference evidence="1 2" key="1">
    <citation type="submission" date="2023-02" db="EMBL/GenBank/DDBJ databases">
        <title>LHISI_Scaffold_Assembly.</title>
        <authorList>
            <person name="Stuart O.P."/>
            <person name="Cleave R."/>
            <person name="Magrath M.J.L."/>
            <person name="Mikheyev A.S."/>
        </authorList>
    </citation>
    <scope>NUCLEOTIDE SEQUENCE [LARGE SCALE GENOMIC DNA]</scope>
    <source>
        <strain evidence="1">Daus_M_001</strain>
        <tissue evidence="1">Leg muscle</tissue>
    </source>
</reference>
<name>A0ABQ9GJ17_9NEOP</name>